<accession>D1CE60</accession>
<keyword evidence="2" id="KW-0732">Signal</keyword>
<protein>
    <recommendedName>
        <fullName evidence="5">DUF5666 domain-containing protein</fullName>
    </recommendedName>
</protein>
<dbReference type="KEGG" id="ttr:Tter_0294"/>
<proteinExistence type="predicted"/>
<feature type="signal peptide" evidence="2">
    <location>
        <begin position="1"/>
        <end position="29"/>
    </location>
</feature>
<name>D1CE60_THET1</name>
<keyword evidence="4" id="KW-1185">Reference proteome</keyword>
<keyword evidence="1" id="KW-0812">Transmembrane</keyword>
<dbReference type="Proteomes" id="UP000000323">
    <property type="component" value="Chromosome 1"/>
</dbReference>
<reference evidence="4" key="1">
    <citation type="journal article" date="2010" name="Stand. Genomic Sci.">
        <title>Complete genome sequence of 'Thermobaculum terrenum' type strain (YNP1).</title>
        <authorList>
            <person name="Kiss H."/>
            <person name="Cleland D."/>
            <person name="Lapidus A."/>
            <person name="Lucas S."/>
            <person name="Glavina Del Rio T."/>
            <person name="Nolan M."/>
            <person name="Tice H."/>
            <person name="Han C."/>
            <person name="Goodwin L."/>
            <person name="Pitluck S."/>
            <person name="Liolios K."/>
            <person name="Ivanova N."/>
            <person name="Mavromatis K."/>
            <person name="Ovchinnikova G."/>
            <person name="Pati A."/>
            <person name="Chen A."/>
            <person name="Palaniappan K."/>
            <person name="Land M."/>
            <person name="Hauser L."/>
            <person name="Chang Y."/>
            <person name="Jeffries C."/>
            <person name="Lu M."/>
            <person name="Brettin T."/>
            <person name="Detter J."/>
            <person name="Goker M."/>
            <person name="Tindall B."/>
            <person name="Beck B."/>
            <person name="McDermott T."/>
            <person name="Woyke T."/>
            <person name="Bristow J."/>
            <person name="Eisen J."/>
            <person name="Markowitz V."/>
            <person name="Hugenholtz P."/>
            <person name="Kyrpides N."/>
            <person name="Klenk H."/>
            <person name="Cheng J."/>
        </authorList>
    </citation>
    <scope>NUCLEOTIDE SEQUENCE [LARGE SCALE GENOMIC DNA]</scope>
    <source>
        <strain evidence="4">ATCC BAA-798 / YNP1</strain>
    </source>
</reference>
<feature type="chain" id="PRO_5003021983" description="DUF5666 domain-containing protein" evidence="2">
    <location>
        <begin position="30"/>
        <end position="260"/>
    </location>
</feature>
<organism evidence="3 4">
    <name type="scientific">Thermobaculum terrenum (strain ATCC BAA-798 / CCMEE 7001 / YNP1)</name>
    <dbReference type="NCBI Taxonomy" id="525904"/>
    <lineage>
        <taxon>Bacteria</taxon>
        <taxon>Bacillati</taxon>
        <taxon>Chloroflexota</taxon>
        <taxon>Chloroflexia</taxon>
        <taxon>Candidatus Thermobaculales</taxon>
        <taxon>Candidatus Thermobaculaceae</taxon>
        <taxon>Thermobaculum</taxon>
    </lineage>
</organism>
<gene>
    <name evidence="3" type="ordered locus">Tter_0294</name>
</gene>
<evidence type="ECO:0000313" key="3">
    <source>
        <dbReference type="EMBL" id="ACZ41216.1"/>
    </source>
</evidence>
<keyword evidence="1" id="KW-0472">Membrane</keyword>
<evidence type="ECO:0000313" key="4">
    <source>
        <dbReference type="Proteomes" id="UP000000323"/>
    </source>
</evidence>
<evidence type="ECO:0000256" key="1">
    <source>
        <dbReference type="SAM" id="Phobius"/>
    </source>
</evidence>
<keyword evidence="1" id="KW-1133">Transmembrane helix</keyword>
<evidence type="ECO:0000256" key="2">
    <source>
        <dbReference type="SAM" id="SignalP"/>
    </source>
</evidence>
<dbReference type="HOGENOM" id="CLU_1069335_0_0_0"/>
<dbReference type="AlphaFoldDB" id="D1CE60"/>
<dbReference type="EMBL" id="CP001825">
    <property type="protein sequence ID" value="ACZ41216.1"/>
    <property type="molecule type" value="Genomic_DNA"/>
</dbReference>
<evidence type="ECO:0008006" key="5">
    <source>
        <dbReference type="Google" id="ProtNLM"/>
    </source>
</evidence>
<feature type="transmembrane region" description="Helical" evidence="1">
    <location>
        <begin position="231"/>
        <end position="250"/>
    </location>
</feature>
<sequence length="260" mass="27206">MVRKFVPVLLLVTFISLLTLVQASMQAIAQDQATPQPTATVSLTPQSGGNSIRGTIAAVSDTDVTINVGNRLVTIPVSEDIPIVRNGKPSTLSELQATENISVQRDKSGKVLSIIVWTSTPTQVAQPTVVASPTVSPTSVSATPTPTERIVTGTITSVGNNSINVSGDDGKTYNFSTSTGNLQITKNGQTVTVSQLNAGDSVVVTLDASGNPVRIEATSVNTSGGGFNPRWVLFPILMLLPFVLLLLLLINKPASAEENE</sequence>
<dbReference type="RefSeq" id="WP_012874251.1">
    <property type="nucleotide sequence ID" value="NC_013525.1"/>
</dbReference>